<dbReference type="InterPro" id="IPR037401">
    <property type="entry name" value="SnoaL-like"/>
</dbReference>
<evidence type="ECO:0000313" key="2">
    <source>
        <dbReference type="EMBL" id="MBD2196258.1"/>
    </source>
</evidence>
<evidence type="ECO:0000313" key="3">
    <source>
        <dbReference type="Proteomes" id="UP000658514"/>
    </source>
</evidence>
<evidence type="ECO:0000259" key="1">
    <source>
        <dbReference type="Pfam" id="PF12680"/>
    </source>
</evidence>
<gene>
    <name evidence="2" type="ORF">H6G24_12230</name>
</gene>
<accession>A0ABR8A8R1</accession>
<name>A0ABR8A8R1_9CYAN</name>
<dbReference type="RefSeq" id="WP_190541364.1">
    <property type="nucleotide sequence ID" value="NZ_CAWPNO010000047.1"/>
</dbReference>
<feature type="domain" description="SnoaL-like" evidence="1">
    <location>
        <begin position="16"/>
        <end position="119"/>
    </location>
</feature>
<dbReference type="SUPFAM" id="SSF54427">
    <property type="entry name" value="NTF2-like"/>
    <property type="match status" value="1"/>
</dbReference>
<keyword evidence="3" id="KW-1185">Reference proteome</keyword>
<protein>
    <submittedName>
        <fullName evidence="2">Nuclear transport factor 2 family protein</fullName>
    </submittedName>
</protein>
<organism evidence="2 3">
    <name type="scientific">Calothrix parietina FACHB-288</name>
    <dbReference type="NCBI Taxonomy" id="2692896"/>
    <lineage>
        <taxon>Bacteria</taxon>
        <taxon>Bacillati</taxon>
        <taxon>Cyanobacteriota</taxon>
        <taxon>Cyanophyceae</taxon>
        <taxon>Nostocales</taxon>
        <taxon>Calotrichaceae</taxon>
        <taxon>Calothrix</taxon>
    </lineage>
</organism>
<dbReference type="EMBL" id="JACJQH010000016">
    <property type="protein sequence ID" value="MBD2196258.1"/>
    <property type="molecule type" value="Genomic_DNA"/>
</dbReference>
<sequence>MEGIKIQQIAQQAFDYLAQGWATGNFQPFIEMLADEVIFWLPVGQQRNTPFGYEDKQQLIARFQARAERGDRLIFSPPKNIISNDTSVIVEFETQGTIRNQPFTGNNVISFDIQDDKITGIREYFGEID</sequence>
<proteinExistence type="predicted"/>
<comment type="caution">
    <text evidence="2">The sequence shown here is derived from an EMBL/GenBank/DDBJ whole genome shotgun (WGS) entry which is preliminary data.</text>
</comment>
<dbReference type="Pfam" id="PF12680">
    <property type="entry name" value="SnoaL_2"/>
    <property type="match status" value="1"/>
</dbReference>
<dbReference type="Gene3D" id="3.10.450.50">
    <property type="match status" value="1"/>
</dbReference>
<dbReference type="Proteomes" id="UP000658514">
    <property type="component" value="Unassembled WGS sequence"/>
</dbReference>
<dbReference type="InterPro" id="IPR032710">
    <property type="entry name" value="NTF2-like_dom_sf"/>
</dbReference>
<reference evidence="2 3" key="1">
    <citation type="journal article" date="2020" name="ISME J.">
        <title>Comparative genomics reveals insights into cyanobacterial evolution and habitat adaptation.</title>
        <authorList>
            <person name="Chen M.Y."/>
            <person name="Teng W.K."/>
            <person name="Zhao L."/>
            <person name="Hu C.X."/>
            <person name="Zhou Y.K."/>
            <person name="Han B.P."/>
            <person name="Song L.R."/>
            <person name="Shu W.S."/>
        </authorList>
    </citation>
    <scope>NUCLEOTIDE SEQUENCE [LARGE SCALE GENOMIC DNA]</scope>
    <source>
        <strain evidence="2 3">FACHB-288</strain>
    </source>
</reference>